<evidence type="ECO:0000313" key="3">
    <source>
        <dbReference type="Proteomes" id="UP001139263"/>
    </source>
</evidence>
<dbReference type="Proteomes" id="UP001139263">
    <property type="component" value="Unassembled WGS sequence"/>
</dbReference>
<organism evidence="2 3">
    <name type="scientific">Sulfoacidibacillus ferrooxidans</name>
    <dbReference type="NCBI Taxonomy" id="2005001"/>
    <lineage>
        <taxon>Bacteria</taxon>
        <taxon>Bacillati</taxon>
        <taxon>Bacillota</taxon>
        <taxon>Bacilli</taxon>
        <taxon>Bacillales</taxon>
        <taxon>Alicyclobacillaceae</taxon>
        <taxon>Sulfoacidibacillus</taxon>
    </lineage>
</organism>
<keyword evidence="1" id="KW-1133">Transmembrane helix</keyword>
<dbReference type="RefSeq" id="WP_241713726.1">
    <property type="nucleotide sequence ID" value="NZ_JALBUF010000004.1"/>
</dbReference>
<evidence type="ECO:0000256" key="1">
    <source>
        <dbReference type="SAM" id="Phobius"/>
    </source>
</evidence>
<keyword evidence="1" id="KW-0812">Transmembrane</keyword>
<evidence type="ECO:0000313" key="2">
    <source>
        <dbReference type="EMBL" id="MCI0183430.1"/>
    </source>
</evidence>
<protein>
    <submittedName>
        <fullName evidence="2">Uncharacterized protein</fullName>
    </submittedName>
</protein>
<dbReference type="EMBL" id="JALBUF010000004">
    <property type="protein sequence ID" value="MCI0183430.1"/>
    <property type="molecule type" value="Genomic_DNA"/>
</dbReference>
<name>A0A9X2ADH8_9BACL</name>
<dbReference type="AlphaFoldDB" id="A0A9X2ADH8"/>
<gene>
    <name evidence="2" type="ORF">MM817_01707</name>
</gene>
<comment type="caution">
    <text evidence="2">The sequence shown here is derived from an EMBL/GenBank/DDBJ whole genome shotgun (WGS) entry which is preliminary data.</text>
</comment>
<sequence>MTRYIRYENSKEEANRILTTTQNQPASTPIGVEAVFEIMDGLVALHAVMDEFLRTEKDHTWLVVYSGHRADPSRADSKVFFIPESIDHIYSYRQVHSLRTGTKPITHPQPTQKPRTKTHITRWLDRLWVPLSIMIAIALFGFLFVQLTTQAQASLKPQYRYENSATSHFVHFEAS</sequence>
<proteinExistence type="predicted"/>
<keyword evidence="1" id="KW-0472">Membrane</keyword>
<keyword evidence="3" id="KW-1185">Reference proteome</keyword>
<accession>A0A9X2ADH8</accession>
<feature type="transmembrane region" description="Helical" evidence="1">
    <location>
        <begin position="127"/>
        <end position="147"/>
    </location>
</feature>
<reference evidence="2" key="1">
    <citation type="submission" date="2022-03" db="EMBL/GenBank/DDBJ databases">
        <title>Draft Genome Sequence of Firmicute Strain S0AB, a Heterotrophic Iron/Sulfur-Oxidizing Extreme Acidophile.</title>
        <authorList>
            <person name="Vergara E."/>
            <person name="Pakostova E."/>
            <person name="Johnson D.B."/>
            <person name="Holmes D.S."/>
        </authorList>
    </citation>
    <scope>NUCLEOTIDE SEQUENCE</scope>
    <source>
        <strain evidence="2">S0AB</strain>
    </source>
</reference>